<name>A0A1B0A1H4_GLOPL</name>
<accession>A0A1B0A1H4</accession>
<dbReference type="Proteomes" id="UP000092445">
    <property type="component" value="Unassembled WGS sequence"/>
</dbReference>
<proteinExistence type="predicted"/>
<organism evidence="1 2">
    <name type="scientific">Glossina pallidipes</name>
    <name type="common">Tsetse fly</name>
    <dbReference type="NCBI Taxonomy" id="7398"/>
    <lineage>
        <taxon>Eukaryota</taxon>
        <taxon>Metazoa</taxon>
        <taxon>Ecdysozoa</taxon>
        <taxon>Arthropoda</taxon>
        <taxon>Hexapoda</taxon>
        <taxon>Insecta</taxon>
        <taxon>Pterygota</taxon>
        <taxon>Neoptera</taxon>
        <taxon>Endopterygota</taxon>
        <taxon>Diptera</taxon>
        <taxon>Brachycera</taxon>
        <taxon>Muscomorpha</taxon>
        <taxon>Hippoboscoidea</taxon>
        <taxon>Glossinidae</taxon>
        <taxon>Glossina</taxon>
    </lineage>
</organism>
<dbReference type="VEuPathDB" id="VectorBase:GPAI031604"/>
<dbReference type="EnsemblMetazoa" id="GPAI031604-RA">
    <property type="protein sequence ID" value="GPAI031604-PA"/>
    <property type="gene ID" value="GPAI031604"/>
</dbReference>
<reference evidence="2" key="1">
    <citation type="submission" date="2014-03" db="EMBL/GenBank/DDBJ databases">
        <authorList>
            <person name="Aksoy S."/>
            <person name="Warren W."/>
            <person name="Wilson R.K."/>
        </authorList>
    </citation>
    <scope>NUCLEOTIDE SEQUENCE [LARGE SCALE GENOMIC DNA]</scope>
    <source>
        <strain evidence="2">IAEA</strain>
    </source>
</reference>
<reference evidence="1" key="2">
    <citation type="submission" date="2020-05" db="UniProtKB">
        <authorList>
            <consortium name="EnsemblMetazoa"/>
        </authorList>
    </citation>
    <scope>IDENTIFICATION</scope>
    <source>
        <strain evidence="1">IAEA</strain>
    </source>
</reference>
<dbReference type="AlphaFoldDB" id="A0A1B0A1H4"/>
<protein>
    <submittedName>
        <fullName evidence="1">Uncharacterized protein</fullName>
    </submittedName>
</protein>
<evidence type="ECO:0000313" key="1">
    <source>
        <dbReference type="EnsemblMetazoa" id="GPAI031604-PA"/>
    </source>
</evidence>
<keyword evidence="2" id="KW-1185">Reference proteome</keyword>
<sequence length="123" mass="13989">MFSFRGWDCLNELREEFLPPQVQAAVDCRNNRVSQYYGDPDIIISGLAAQHVNFPVHVNKIAGCLNVNISNTDINYCTYLNKKKNIMVKFKSVVPKDLLWKDSFTVCTTILLDFIGGEISSRI</sequence>
<evidence type="ECO:0000313" key="2">
    <source>
        <dbReference type="Proteomes" id="UP000092445"/>
    </source>
</evidence>